<accession>A0A839ULG4</accession>
<dbReference type="EMBL" id="JACHXZ010000001">
    <property type="protein sequence ID" value="MBB3167420.1"/>
    <property type="molecule type" value="Genomic_DNA"/>
</dbReference>
<dbReference type="AlphaFoldDB" id="A0A839ULG4"/>
<evidence type="ECO:0000313" key="3">
    <source>
        <dbReference type="Proteomes" id="UP000559987"/>
    </source>
</evidence>
<comment type="caution">
    <text evidence="2">The sequence shown here is derived from an EMBL/GenBank/DDBJ whole genome shotgun (WGS) entry which is preliminary data.</text>
</comment>
<proteinExistence type="predicted"/>
<sequence>MPRWLRQVVMFALLLAYGSQLMAAVQPCAMGEGQSHGGEPVMQGMAAAAMTDAHAHHAMPDAAQEDVTSTSTCCDNSLGCDMSQCGIPFGLVQQVPITFPLTQVHADFAWLELLPAHVGDNLYHPPRLT</sequence>
<evidence type="ECO:0000256" key="1">
    <source>
        <dbReference type="SAM" id="SignalP"/>
    </source>
</evidence>
<keyword evidence="3" id="KW-1185">Reference proteome</keyword>
<feature type="signal peptide" evidence="1">
    <location>
        <begin position="1"/>
        <end position="23"/>
    </location>
</feature>
<evidence type="ECO:0000313" key="2">
    <source>
        <dbReference type="EMBL" id="MBB3167420.1"/>
    </source>
</evidence>
<dbReference type="RefSeq" id="WP_183908123.1">
    <property type="nucleotide sequence ID" value="NZ_JACHXZ010000001.1"/>
</dbReference>
<gene>
    <name evidence="2" type="ORF">FHS30_000596</name>
</gene>
<protein>
    <recommendedName>
        <fullName evidence="4">DUF2946 domain-containing protein</fullName>
    </recommendedName>
</protein>
<name>A0A839ULG4_9GAMM</name>
<evidence type="ECO:0008006" key="4">
    <source>
        <dbReference type="Google" id="ProtNLM"/>
    </source>
</evidence>
<organism evidence="2 3">
    <name type="scientific">Simiduia aestuariiviva</name>
    <dbReference type="NCBI Taxonomy" id="1510459"/>
    <lineage>
        <taxon>Bacteria</taxon>
        <taxon>Pseudomonadati</taxon>
        <taxon>Pseudomonadota</taxon>
        <taxon>Gammaproteobacteria</taxon>
        <taxon>Cellvibrionales</taxon>
        <taxon>Cellvibrionaceae</taxon>
        <taxon>Simiduia</taxon>
    </lineage>
</organism>
<reference evidence="2 3" key="1">
    <citation type="submission" date="2020-08" db="EMBL/GenBank/DDBJ databases">
        <title>Genomic Encyclopedia of Type Strains, Phase III (KMG-III): the genomes of soil and plant-associated and newly described type strains.</title>
        <authorList>
            <person name="Whitman W."/>
        </authorList>
    </citation>
    <scope>NUCLEOTIDE SEQUENCE [LARGE SCALE GENOMIC DNA]</scope>
    <source>
        <strain evidence="2 3">CECT 8571</strain>
    </source>
</reference>
<dbReference type="Proteomes" id="UP000559987">
    <property type="component" value="Unassembled WGS sequence"/>
</dbReference>
<keyword evidence="1" id="KW-0732">Signal</keyword>
<feature type="chain" id="PRO_5032791779" description="DUF2946 domain-containing protein" evidence="1">
    <location>
        <begin position="24"/>
        <end position="129"/>
    </location>
</feature>